<dbReference type="GO" id="GO:0000287">
    <property type="term" value="F:magnesium ion binding"/>
    <property type="evidence" value="ECO:0007669"/>
    <property type="project" value="TreeGrafter"/>
</dbReference>
<dbReference type="Gene3D" id="3.40.50.1000">
    <property type="entry name" value="HAD superfamily/HAD-like"/>
    <property type="match status" value="1"/>
</dbReference>
<dbReference type="InterPro" id="IPR000150">
    <property type="entry name" value="Cof"/>
</dbReference>
<dbReference type="InterPro" id="IPR036412">
    <property type="entry name" value="HAD-like_sf"/>
</dbReference>
<keyword evidence="2" id="KW-1185">Reference proteome</keyword>
<gene>
    <name evidence="1" type="ORF">J4G33_16225</name>
</gene>
<dbReference type="EMBL" id="JAGEMK010000012">
    <property type="protein sequence ID" value="MBO1753357.1"/>
    <property type="molecule type" value="Genomic_DNA"/>
</dbReference>
<evidence type="ECO:0000313" key="2">
    <source>
        <dbReference type="Proteomes" id="UP000664209"/>
    </source>
</evidence>
<dbReference type="GO" id="GO:0016791">
    <property type="term" value="F:phosphatase activity"/>
    <property type="evidence" value="ECO:0007669"/>
    <property type="project" value="TreeGrafter"/>
</dbReference>
<name>A0A939LRG5_9CELL</name>
<proteinExistence type="predicted"/>
<dbReference type="NCBIfam" id="TIGR00099">
    <property type="entry name" value="Cof-subfamily"/>
    <property type="match status" value="1"/>
</dbReference>
<dbReference type="NCBIfam" id="TIGR01484">
    <property type="entry name" value="HAD-SF-IIB"/>
    <property type="match status" value="1"/>
</dbReference>
<dbReference type="PANTHER" id="PTHR10000:SF53">
    <property type="entry name" value="5-AMINO-6-(5-PHOSPHO-D-RIBITYLAMINO)URACIL PHOSPHATASE YBJI-RELATED"/>
    <property type="match status" value="1"/>
</dbReference>
<keyword evidence="1" id="KW-0378">Hydrolase</keyword>
<dbReference type="PANTHER" id="PTHR10000">
    <property type="entry name" value="PHOSPHOSERINE PHOSPHATASE"/>
    <property type="match status" value="1"/>
</dbReference>
<dbReference type="Pfam" id="PF08282">
    <property type="entry name" value="Hydrolase_3"/>
    <property type="match status" value="1"/>
</dbReference>
<dbReference type="AlphaFoldDB" id="A0A939LRG5"/>
<dbReference type="Proteomes" id="UP000664209">
    <property type="component" value="Unassembled WGS sequence"/>
</dbReference>
<dbReference type="InterPro" id="IPR006379">
    <property type="entry name" value="HAD-SF_hydro_IIB"/>
</dbReference>
<dbReference type="SUPFAM" id="SSF56784">
    <property type="entry name" value="HAD-like"/>
    <property type="match status" value="1"/>
</dbReference>
<dbReference type="SFLD" id="SFLDS00003">
    <property type="entry name" value="Haloacid_Dehalogenase"/>
    <property type="match status" value="1"/>
</dbReference>
<reference evidence="1" key="1">
    <citation type="submission" date="2021-03" db="EMBL/GenBank/DDBJ databases">
        <title>Actinotalea soli sp. nov., isolated from soil.</title>
        <authorList>
            <person name="Ping W."/>
            <person name="Zhang J."/>
        </authorList>
    </citation>
    <scope>NUCLEOTIDE SEQUENCE</scope>
    <source>
        <strain evidence="1">BY-33</strain>
    </source>
</reference>
<accession>A0A939LRG5</accession>
<protein>
    <submittedName>
        <fullName evidence="1">HAD family hydrolase</fullName>
    </submittedName>
</protein>
<comment type="caution">
    <text evidence="1">The sequence shown here is derived from an EMBL/GenBank/DDBJ whole genome shotgun (WGS) entry which is preliminary data.</text>
</comment>
<dbReference type="GO" id="GO:0005829">
    <property type="term" value="C:cytosol"/>
    <property type="evidence" value="ECO:0007669"/>
    <property type="project" value="TreeGrafter"/>
</dbReference>
<dbReference type="CDD" id="cd07518">
    <property type="entry name" value="HAD_YbiV-Like"/>
    <property type="match status" value="1"/>
</dbReference>
<organism evidence="1 2">
    <name type="scientific">Actinotalea soli</name>
    <dbReference type="NCBI Taxonomy" id="2819234"/>
    <lineage>
        <taxon>Bacteria</taxon>
        <taxon>Bacillati</taxon>
        <taxon>Actinomycetota</taxon>
        <taxon>Actinomycetes</taxon>
        <taxon>Micrococcales</taxon>
        <taxon>Cellulomonadaceae</taxon>
        <taxon>Actinotalea</taxon>
    </lineage>
</organism>
<evidence type="ECO:0000313" key="1">
    <source>
        <dbReference type="EMBL" id="MBO1753357.1"/>
    </source>
</evidence>
<dbReference type="InterPro" id="IPR023214">
    <property type="entry name" value="HAD_sf"/>
</dbReference>
<dbReference type="Gene3D" id="3.30.1240.10">
    <property type="match status" value="1"/>
</dbReference>
<dbReference type="SFLD" id="SFLDG01140">
    <property type="entry name" value="C2.B:_Phosphomannomutase_and_P"/>
    <property type="match status" value="1"/>
</dbReference>
<sequence length="302" mass="32672">MVRVPETTALTSAELPAGLDPAALDIRLVAVDMDGTLLDADHQVHPTLWPLLDELDRRGVVFCPASGRQHATLVEQFAGRPQELAYIAENGAYVSRDGAELSSRALDRPLVEEVVATVRELAASGPDVGAVVCGKRSAYVERADRPFLDEAERYYARLTVVEDLLAVEDDVLKVAVFDFGAAHRTTAPALQRFTATHQVVVSGQHWTDVMDRRTHKGAALATLQEALGVTPAQTVVFGDYLNDVQMIEAADLSFAMANAHPEVRERARYEAPANTENGVVRTLAALLGIPMAELEARSRPAG</sequence>